<keyword evidence="2" id="KW-1185">Reference proteome</keyword>
<evidence type="ECO:0000313" key="2">
    <source>
        <dbReference type="Proteomes" id="UP000447434"/>
    </source>
</evidence>
<dbReference type="Proteomes" id="UP000447434">
    <property type="component" value="Chromosome 25"/>
</dbReference>
<organism evidence="1 2">
    <name type="scientific">Lupinus albus</name>
    <name type="common">White lupine</name>
    <name type="synonym">Lupinus termis</name>
    <dbReference type="NCBI Taxonomy" id="3870"/>
    <lineage>
        <taxon>Eukaryota</taxon>
        <taxon>Viridiplantae</taxon>
        <taxon>Streptophyta</taxon>
        <taxon>Embryophyta</taxon>
        <taxon>Tracheophyta</taxon>
        <taxon>Spermatophyta</taxon>
        <taxon>Magnoliopsida</taxon>
        <taxon>eudicotyledons</taxon>
        <taxon>Gunneridae</taxon>
        <taxon>Pentapetalae</taxon>
        <taxon>rosids</taxon>
        <taxon>fabids</taxon>
        <taxon>Fabales</taxon>
        <taxon>Fabaceae</taxon>
        <taxon>Papilionoideae</taxon>
        <taxon>50 kb inversion clade</taxon>
        <taxon>genistoids sensu lato</taxon>
        <taxon>core genistoids</taxon>
        <taxon>Genisteae</taxon>
        <taxon>Lupinus</taxon>
    </lineage>
</organism>
<comment type="caution">
    <text evidence="1">The sequence shown here is derived from an EMBL/GenBank/DDBJ whole genome shotgun (WGS) entry which is preliminary data.</text>
</comment>
<evidence type="ECO:0000313" key="1">
    <source>
        <dbReference type="EMBL" id="KAE9584660.1"/>
    </source>
</evidence>
<gene>
    <name evidence="1" type="ORF">Lalb_Chr25g0280451</name>
</gene>
<dbReference type="AlphaFoldDB" id="A0A6A4N362"/>
<name>A0A6A4N362_LUPAL</name>
<accession>A0A6A4N362</accession>
<protein>
    <submittedName>
        <fullName evidence="1">Uncharacterized protein</fullName>
    </submittedName>
</protein>
<proteinExistence type="predicted"/>
<sequence length="55" mass="6546">MGTCYLSFFVYKNIINKLKLINTIHRSYIFPINFSTILLNISSFPSKCWVRELEQ</sequence>
<dbReference type="EMBL" id="WOCE01000025">
    <property type="protein sequence ID" value="KAE9584660.1"/>
    <property type="molecule type" value="Genomic_DNA"/>
</dbReference>
<reference evidence="2" key="1">
    <citation type="journal article" date="2020" name="Nat. Commun.">
        <title>Genome sequence of the cluster root forming white lupin.</title>
        <authorList>
            <person name="Hufnagel B."/>
            <person name="Marques A."/>
            <person name="Soriano A."/>
            <person name="Marques L."/>
            <person name="Divol F."/>
            <person name="Doumas P."/>
            <person name="Sallet E."/>
            <person name="Mancinotti D."/>
            <person name="Carrere S."/>
            <person name="Marande W."/>
            <person name="Arribat S."/>
            <person name="Keller J."/>
            <person name="Huneau C."/>
            <person name="Blein T."/>
            <person name="Aime D."/>
            <person name="Laguerre M."/>
            <person name="Taylor J."/>
            <person name="Schubert V."/>
            <person name="Nelson M."/>
            <person name="Geu-Flores F."/>
            <person name="Crespi M."/>
            <person name="Gallardo-Guerrero K."/>
            <person name="Delaux P.-M."/>
            <person name="Salse J."/>
            <person name="Berges H."/>
            <person name="Guyot R."/>
            <person name="Gouzy J."/>
            <person name="Peret B."/>
        </authorList>
    </citation>
    <scope>NUCLEOTIDE SEQUENCE [LARGE SCALE GENOMIC DNA]</scope>
    <source>
        <strain evidence="2">cv. Amiga</strain>
    </source>
</reference>